<proteinExistence type="predicted"/>
<sequence length="22" mass="2636">MFLLRGCLKSETVFFLCSKRKE</sequence>
<feature type="non-terminal residue" evidence="1">
    <location>
        <position position="22"/>
    </location>
</feature>
<dbReference type="EMBL" id="AKJY01000069">
    <property type="protein sequence ID" value="EJL69498.1"/>
    <property type="molecule type" value="Genomic_DNA"/>
</dbReference>
<dbReference type="Proteomes" id="UP000007509">
    <property type="component" value="Unassembled WGS sequence"/>
</dbReference>
<name>J2K8E5_9FLAO</name>
<protein>
    <submittedName>
        <fullName evidence="1">Uncharacterized protein</fullName>
    </submittedName>
</protein>
<evidence type="ECO:0000313" key="2">
    <source>
        <dbReference type="Proteomes" id="UP000007509"/>
    </source>
</evidence>
<reference evidence="1 2" key="1">
    <citation type="journal article" date="2012" name="J. Bacteriol.">
        <title>Twenty-one genome sequences from Pseudomonas species and 19 genome sequences from diverse bacteria isolated from the rhizosphere and endosphere of Populus deltoides.</title>
        <authorList>
            <person name="Brown S.D."/>
            <person name="Utturkar S.M."/>
            <person name="Klingeman D.M."/>
            <person name="Johnson C.M."/>
            <person name="Martin S.L."/>
            <person name="Land M.L."/>
            <person name="Lu T.Y."/>
            <person name="Schadt C.W."/>
            <person name="Doktycz M.J."/>
            <person name="Pelletier D.A."/>
        </authorList>
    </citation>
    <scope>NUCLEOTIDE SEQUENCE [LARGE SCALE GENOMIC DNA]</scope>
    <source>
        <strain evidence="1 2">CF314</strain>
    </source>
</reference>
<comment type="caution">
    <text evidence="1">The sequence shown here is derived from an EMBL/GenBank/DDBJ whole genome shotgun (WGS) entry which is preliminary data.</text>
</comment>
<evidence type="ECO:0000313" key="1">
    <source>
        <dbReference type="EMBL" id="EJL69498.1"/>
    </source>
</evidence>
<gene>
    <name evidence="1" type="ORF">PMI13_03227</name>
</gene>
<organism evidence="1 2">
    <name type="scientific">Chryseobacterium populi</name>
    <dbReference type="NCBI Taxonomy" id="1144316"/>
    <lineage>
        <taxon>Bacteria</taxon>
        <taxon>Pseudomonadati</taxon>
        <taxon>Bacteroidota</taxon>
        <taxon>Flavobacteriia</taxon>
        <taxon>Flavobacteriales</taxon>
        <taxon>Weeksellaceae</taxon>
        <taxon>Chryseobacterium group</taxon>
        <taxon>Chryseobacterium</taxon>
    </lineage>
</organism>
<dbReference type="AlphaFoldDB" id="J2K8E5"/>
<keyword evidence="2" id="KW-1185">Reference proteome</keyword>
<accession>J2K8E5</accession>